<comment type="caution">
    <text evidence="2">The sequence shown here is derived from an EMBL/GenBank/DDBJ whole genome shotgun (WGS) entry which is preliminary data.</text>
</comment>
<protein>
    <submittedName>
        <fullName evidence="2">Secreted protein</fullName>
    </submittedName>
</protein>
<name>J9FMH0_9ZZZZ</name>
<dbReference type="EMBL" id="AMCI01005706">
    <property type="protein sequence ID" value="EJW95628.1"/>
    <property type="molecule type" value="Genomic_DNA"/>
</dbReference>
<gene>
    <name evidence="2" type="ORF">EVA_16266</name>
</gene>
<accession>J9FMH0</accession>
<evidence type="ECO:0000313" key="2">
    <source>
        <dbReference type="EMBL" id="EJW95628.1"/>
    </source>
</evidence>
<proteinExistence type="predicted"/>
<reference evidence="2" key="1">
    <citation type="journal article" date="2012" name="PLoS ONE">
        <title>Gene sets for utilization of primary and secondary nutrition supplies in the distal gut of endangered iberian lynx.</title>
        <authorList>
            <person name="Alcaide M."/>
            <person name="Messina E."/>
            <person name="Richter M."/>
            <person name="Bargiela R."/>
            <person name="Peplies J."/>
            <person name="Huws S.A."/>
            <person name="Newbold C.J."/>
            <person name="Golyshin P.N."/>
            <person name="Simon M.A."/>
            <person name="Lopez G."/>
            <person name="Yakimov M.M."/>
            <person name="Ferrer M."/>
        </authorList>
    </citation>
    <scope>NUCLEOTIDE SEQUENCE</scope>
</reference>
<feature type="transmembrane region" description="Helical" evidence="1">
    <location>
        <begin position="21"/>
        <end position="43"/>
    </location>
</feature>
<keyword evidence="1" id="KW-1133">Transmembrane helix</keyword>
<evidence type="ECO:0000256" key="1">
    <source>
        <dbReference type="SAM" id="Phobius"/>
    </source>
</evidence>
<keyword evidence="1" id="KW-0812">Transmembrane</keyword>
<keyword evidence="1" id="KW-0472">Membrane</keyword>
<sequence>MRVLSRFGMNLGRTLFLSPPRLAIAAIGALAVFMLCSMINVFLQSGLPFHRYF</sequence>
<dbReference type="AlphaFoldDB" id="J9FMH0"/>
<organism evidence="2">
    <name type="scientific">gut metagenome</name>
    <dbReference type="NCBI Taxonomy" id="749906"/>
    <lineage>
        <taxon>unclassified sequences</taxon>
        <taxon>metagenomes</taxon>
        <taxon>organismal metagenomes</taxon>
    </lineage>
</organism>